<dbReference type="AlphaFoldDB" id="A0A1E3X789"/>
<dbReference type="PROSITE" id="PS50893">
    <property type="entry name" value="ABC_TRANSPORTER_2"/>
    <property type="match status" value="1"/>
</dbReference>
<dbReference type="Pfam" id="PF00005">
    <property type="entry name" value="ABC_tran"/>
    <property type="match status" value="1"/>
</dbReference>
<protein>
    <submittedName>
        <fullName evidence="5">ABC transporter ATP-binding component</fullName>
    </submittedName>
</protein>
<dbReference type="SUPFAM" id="SSF52540">
    <property type="entry name" value="P-loop containing nucleoside triphosphate hydrolases"/>
    <property type="match status" value="1"/>
</dbReference>
<dbReference type="InterPro" id="IPR027417">
    <property type="entry name" value="P-loop_NTPase"/>
</dbReference>
<evidence type="ECO:0000256" key="3">
    <source>
        <dbReference type="ARBA" id="ARBA00022840"/>
    </source>
</evidence>
<organism evidence="5 6">
    <name type="scientific">Candidatus Scalindua rubra</name>
    <dbReference type="NCBI Taxonomy" id="1872076"/>
    <lineage>
        <taxon>Bacteria</taxon>
        <taxon>Pseudomonadati</taxon>
        <taxon>Planctomycetota</taxon>
        <taxon>Candidatus Brocadiia</taxon>
        <taxon>Candidatus Brocadiales</taxon>
        <taxon>Candidatus Scalinduaceae</taxon>
        <taxon>Candidatus Scalindua</taxon>
    </lineage>
</organism>
<dbReference type="SMART" id="SM00382">
    <property type="entry name" value="AAA"/>
    <property type="match status" value="1"/>
</dbReference>
<dbReference type="PANTHER" id="PTHR42939:SF1">
    <property type="entry name" value="ABC TRANSPORTER ATP-BINDING PROTEIN ALBC-RELATED"/>
    <property type="match status" value="1"/>
</dbReference>
<proteinExistence type="predicted"/>
<dbReference type="EMBL" id="MAYW01000115">
    <property type="protein sequence ID" value="ODS31473.1"/>
    <property type="molecule type" value="Genomic_DNA"/>
</dbReference>
<comment type="caution">
    <text evidence="5">The sequence shown here is derived from an EMBL/GenBank/DDBJ whole genome shotgun (WGS) entry which is preliminary data.</text>
</comment>
<dbReference type="Proteomes" id="UP000094056">
    <property type="component" value="Unassembled WGS sequence"/>
</dbReference>
<dbReference type="CDD" id="cd03230">
    <property type="entry name" value="ABC_DR_subfamily_A"/>
    <property type="match status" value="1"/>
</dbReference>
<sequence length="239" mass="27453">MIVIRSLSKKFNSNYALKDLNLNINRGEFYCLLGPNGAGKTTTLKILTGLMKPTTGEIFIDGHHLEKDYLKVKKILGLIPDTPFLYENLTPQEFLQFVGDVYGIERDDTLRGIEHYFNLFQLGDYRNNLIKELSHGMRQKIVYTANFIHNPQVYLIDEPLVGLDPYSIHLIKKLLKEETSKGKTILMCTHILSVAEELADRIGILREGKLVVEASPEHLKETYRDSLEEIFLKITRNIM</sequence>
<dbReference type="GO" id="GO:0016887">
    <property type="term" value="F:ATP hydrolysis activity"/>
    <property type="evidence" value="ECO:0007669"/>
    <property type="project" value="InterPro"/>
</dbReference>
<evidence type="ECO:0000313" key="6">
    <source>
        <dbReference type="Proteomes" id="UP000094056"/>
    </source>
</evidence>
<feature type="domain" description="ABC transporter" evidence="4">
    <location>
        <begin position="2"/>
        <end position="232"/>
    </location>
</feature>
<dbReference type="InterPro" id="IPR003439">
    <property type="entry name" value="ABC_transporter-like_ATP-bd"/>
</dbReference>
<name>A0A1E3X789_9BACT</name>
<keyword evidence="2" id="KW-0547">Nucleotide-binding</keyword>
<dbReference type="Gene3D" id="3.40.50.300">
    <property type="entry name" value="P-loop containing nucleotide triphosphate hydrolases"/>
    <property type="match status" value="1"/>
</dbReference>
<dbReference type="GO" id="GO:0005524">
    <property type="term" value="F:ATP binding"/>
    <property type="evidence" value="ECO:0007669"/>
    <property type="project" value="UniProtKB-KW"/>
</dbReference>
<evidence type="ECO:0000313" key="5">
    <source>
        <dbReference type="EMBL" id="ODS31473.1"/>
    </source>
</evidence>
<dbReference type="InterPro" id="IPR003593">
    <property type="entry name" value="AAA+_ATPase"/>
</dbReference>
<evidence type="ECO:0000259" key="4">
    <source>
        <dbReference type="PROSITE" id="PS50893"/>
    </source>
</evidence>
<evidence type="ECO:0000256" key="2">
    <source>
        <dbReference type="ARBA" id="ARBA00022741"/>
    </source>
</evidence>
<accession>A0A1E3X789</accession>
<evidence type="ECO:0000256" key="1">
    <source>
        <dbReference type="ARBA" id="ARBA00022448"/>
    </source>
</evidence>
<dbReference type="PANTHER" id="PTHR42939">
    <property type="entry name" value="ABC TRANSPORTER ATP-BINDING PROTEIN ALBC-RELATED"/>
    <property type="match status" value="1"/>
</dbReference>
<keyword evidence="3 5" id="KW-0067">ATP-binding</keyword>
<keyword evidence="1" id="KW-0813">Transport</keyword>
<dbReference type="InterPro" id="IPR051782">
    <property type="entry name" value="ABC_Transporter_VariousFunc"/>
</dbReference>
<gene>
    <name evidence="5" type="ORF">SCARUB_03404</name>
</gene>
<reference evidence="5 6" key="1">
    <citation type="submission" date="2016-07" db="EMBL/GenBank/DDBJ databases">
        <title>Draft genome of Scalindua rubra, obtained from a brine-seawater interface in the Red Sea, sheds light on salt adaptation in anammox bacteria.</title>
        <authorList>
            <person name="Speth D.R."/>
            <person name="Lagkouvardos I."/>
            <person name="Wang Y."/>
            <person name="Qian P.-Y."/>
            <person name="Dutilh B.E."/>
            <person name="Jetten M.S."/>
        </authorList>
    </citation>
    <scope>NUCLEOTIDE SEQUENCE [LARGE SCALE GENOMIC DNA]</scope>
    <source>
        <strain evidence="5">BSI-1</strain>
    </source>
</reference>